<reference evidence="2" key="2">
    <citation type="journal article" date="2024" name="Plant">
        <title>Genomic evolution and insights into agronomic trait innovations of Sesamum species.</title>
        <authorList>
            <person name="Miao H."/>
            <person name="Wang L."/>
            <person name="Qu L."/>
            <person name="Liu H."/>
            <person name="Sun Y."/>
            <person name="Le M."/>
            <person name="Wang Q."/>
            <person name="Wei S."/>
            <person name="Zheng Y."/>
            <person name="Lin W."/>
            <person name="Duan Y."/>
            <person name="Cao H."/>
            <person name="Xiong S."/>
            <person name="Wang X."/>
            <person name="Wei L."/>
            <person name="Li C."/>
            <person name="Ma Q."/>
            <person name="Ju M."/>
            <person name="Zhao R."/>
            <person name="Li G."/>
            <person name="Mu C."/>
            <person name="Tian Q."/>
            <person name="Mei H."/>
            <person name="Zhang T."/>
            <person name="Gao T."/>
            <person name="Zhang H."/>
        </authorList>
    </citation>
    <scope>NUCLEOTIDE SEQUENCE</scope>
    <source>
        <strain evidence="2">G02</strain>
    </source>
</reference>
<dbReference type="EMBL" id="JACGWJ010000008">
    <property type="protein sequence ID" value="KAL0404379.1"/>
    <property type="molecule type" value="Genomic_DNA"/>
</dbReference>
<organism evidence="2">
    <name type="scientific">Sesamum radiatum</name>
    <name type="common">Black benniseed</name>
    <dbReference type="NCBI Taxonomy" id="300843"/>
    <lineage>
        <taxon>Eukaryota</taxon>
        <taxon>Viridiplantae</taxon>
        <taxon>Streptophyta</taxon>
        <taxon>Embryophyta</taxon>
        <taxon>Tracheophyta</taxon>
        <taxon>Spermatophyta</taxon>
        <taxon>Magnoliopsida</taxon>
        <taxon>eudicotyledons</taxon>
        <taxon>Gunneridae</taxon>
        <taxon>Pentapetalae</taxon>
        <taxon>asterids</taxon>
        <taxon>lamiids</taxon>
        <taxon>Lamiales</taxon>
        <taxon>Pedaliaceae</taxon>
        <taxon>Sesamum</taxon>
    </lineage>
</organism>
<reference evidence="2" key="1">
    <citation type="submission" date="2020-06" db="EMBL/GenBank/DDBJ databases">
        <authorList>
            <person name="Li T."/>
            <person name="Hu X."/>
            <person name="Zhang T."/>
            <person name="Song X."/>
            <person name="Zhang H."/>
            <person name="Dai N."/>
            <person name="Sheng W."/>
            <person name="Hou X."/>
            <person name="Wei L."/>
        </authorList>
    </citation>
    <scope>NUCLEOTIDE SEQUENCE</scope>
    <source>
        <strain evidence="2">G02</strain>
        <tissue evidence="2">Leaf</tissue>
    </source>
</reference>
<name>A0AAW2TIC7_SESRA</name>
<proteinExistence type="predicted"/>
<dbReference type="InterPro" id="IPR004332">
    <property type="entry name" value="Transposase_MuDR"/>
</dbReference>
<evidence type="ECO:0000259" key="1">
    <source>
        <dbReference type="Pfam" id="PF03108"/>
    </source>
</evidence>
<protein>
    <recommendedName>
        <fullName evidence="1">Transposase MuDR plant domain-containing protein</fullName>
    </recommendedName>
</protein>
<feature type="domain" description="Transposase MuDR plant" evidence="1">
    <location>
        <begin position="4"/>
        <end position="36"/>
    </location>
</feature>
<gene>
    <name evidence="2" type="ORF">Sradi_2078700</name>
</gene>
<evidence type="ECO:0000313" key="2">
    <source>
        <dbReference type="EMBL" id="KAL0404379.1"/>
    </source>
</evidence>
<comment type="caution">
    <text evidence="2">The sequence shown here is derived from an EMBL/GenBank/DDBJ whole genome shotgun (WGS) entry which is preliminary data.</text>
</comment>
<sequence length="103" mass="11935">MRMRNEKTRVTSHCSVKDYPWRIHASPLSDGVTFQIKTNVPNHTCVRSDATKEASAEWIAGKIENMLRENPRMKLRGIRNELKNLVSALNICRFIGLGRRLWN</sequence>
<dbReference type="AlphaFoldDB" id="A0AAW2TIC7"/>
<accession>A0AAW2TIC7</accession>
<dbReference type="Pfam" id="PF03108">
    <property type="entry name" value="DBD_Tnp_Mut"/>
    <property type="match status" value="1"/>
</dbReference>